<dbReference type="InterPro" id="IPR050104">
    <property type="entry name" value="FMN-dep_NADH:Q_OxRdtase_AzoR1"/>
</dbReference>
<evidence type="ECO:0000259" key="1">
    <source>
        <dbReference type="Pfam" id="PF03358"/>
    </source>
</evidence>
<reference evidence="2" key="1">
    <citation type="submission" date="2021-02" db="EMBL/GenBank/DDBJ databases">
        <title>Abyssanaerobacter marinus gen.nov., sp., nov, anaerobic bacterium isolated from the Onnuri vent field of Indian Ocean and suggestion of Mogibacteriaceae fam. nov., and proposal of reclassification of ambiguous this family's genus member.</title>
        <authorList>
            <person name="Kim Y.J."/>
            <person name="Yang J.-A."/>
        </authorList>
    </citation>
    <scope>NUCLEOTIDE SEQUENCE</scope>
    <source>
        <strain evidence="2">DSM 2634</strain>
    </source>
</reference>
<dbReference type="PANTHER" id="PTHR43741:SF4">
    <property type="entry name" value="FMN-DEPENDENT NADH:QUINONE OXIDOREDUCTASE"/>
    <property type="match status" value="1"/>
</dbReference>
<dbReference type="EMBL" id="JAFJZZ010000001">
    <property type="protein sequence ID" value="MBN7772588.1"/>
    <property type="molecule type" value="Genomic_DNA"/>
</dbReference>
<feature type="domain" description="NADPH-dependent FMN reductase-like" evidence="1">
    <location>
        <begin position="1"/>
        <end position="147"/>
    </location>
</feature>
<dbReference type="Pfam" id="PF03358">
    <property type="entry name" value="FMN_red"/>
    <property type="match status" value="1"/>
</dbReference>
<dbReference type="GO" id="GO:0016491">
    <property type="term" value="F:oxidoreductase activity"/>
    <property type="evidence" value="ECO:0007669"/>
    <property type="project" value="InterPro"/>
</dbReference>
<dbReference type="Gene3D" id="3.40.50.360">
    <property type="match status" value="1"/>
</dbReference>
<dbReference type="InterPro" id="IPR005025">
    <property type="entry name" value="FMN_Rdtase-like_dom"/>
</dbReference>
<accession>A0A939III6</accession>
<gene>
    <name evidence="2" type="ORF">JYB65_04370</name>
</gene>
<organism evidence="2 3">
    <name type="scientific">Clostridium aminobutyricum</name>
    <dbReference type="NCBI Taxonomy" id="33953"/>
    <lineage>
        <taxon>Bacteria</taxon>
        <taxon>Bacillati</taxon>
        <taxon>Bacillota</taxon>
        <taxon>Clostridia</taxon>
        <taxon>Eubacteriales</taxon>
        <taxon>Clostridiaceae</taxon>
        <taxon>Clostridium</taxon>
    </lineage>
</organism>
<dbReference type="Proteomes" id="UP000664545">
    <property type="component" value="Unassembled WGS sequence"/>
</dbReference>
<keyword evidence="3" id="KW-1185">Reference proteome</keyword>
<proteinExistence type="predicted"/>
<comment type="caution">
    <text evidence="2">The sequence shown here is derived from an EMBL/GenBank/DDBJ whole genome shotgun (WGS) entry which is preliminary data.</text>
</comment>
<dbReference type="PANTHER" id="PTHR43741">
    <property type="entry name" value="FMN-DEPENDENT NADH-AZOREDUCTASE 1"/>
    <property type="match status" value="1"/>
</dbReference>
<evidence type="ECO:0000313" key="3">
    <source>
        <dbReference type="Proteomes" id="UP000664545"/>
    </source>
</evidence>
<name>A0A939III6_CLOAM</name>
<dbReference type="RefSeq" id="WP_206581381.1">
    <property type="nucleotide sequence ID" value="NZ_JAFJZZ010000001.1"/>
</dbReference>
<dbReference type="AlphaFoldDB" id="A0A939III6"/>
<sequence length="233" mass="26766">MKICVIHGSNRKGNTDKSIDIIKQTLNQLDEIIYTDIYLPRDLPSFCEGCFACLRTGEYAGQHCPHKQYTHPILKSFLESDGIIFASPSYALAESAQVKALLDHFACTYINHRPNEEMFDKIGFAVSTAAGAGTGNVIRVISRNMLFWGIKRTVKCRANMWAMNWDEMGEKRRLTIEKRLRKKAAKFFHLTKNRHTIRASCLSKILHLMFARLIKSYADSEPDKIYWKSKGWI</sequence>
<dbReference type="SUPFAM" id="SSF52218">
    <property type="entry name" value="Flavoproteins"/>
    <property type="match status" value="1"/>
</dbReference>
<protein>
    <submittedName>
        <fullName evidence="2">Flavodoxin family protein</fullName>
    </submittedName>
</protein>
<dbReference type="InterPro" id="IPR029039">
    <property type="entry name" value="Flavoprotein-like_sf"/>
</dbReference>
<evidence type="ECO:0000313" key="2">
    <source>
        <dbReference type="EMBL" id="MBN7772588.1"/>
    </source>
</evidence>